<dbReference type="AlphaFoldDB" id="A0A8X7UR95"/>
<name>A0A8X7UR95_BRACI</name>
<comment type="caution">
    <text evidence="2">The sequence shown here is derived from an EMBL/GenBank/DDBJ whole genome shotgun (WGS) entry which is preliminary data.</text>
</comment>
<keyword evidence="3" id="KW-1185">Reference proteome</keyword>
<accession>A0A8X7UR95</accession>
<dbReference type="EMBL" id="JAAMPC010000010">
    <property type="protein sequence ID" value="KAG2286966.1"/>
    <property type="molecule type" value="Genomic_DNA"/>
</dbReference>
<feature type="region of interest" description="Disordered" evidence="1">
    <location>
        <begin position="24"/>
        <end position="54"/>
    </location>
</feature>
<protein>
    <submittedName>
        <fullName evidence="2">Uncharacterized protein</fullName>
    </submittedName>
</protein>
<organism evidence="2 3">
    <name type="scientific">Brassica carinata</name>
    <name type="common">Ethiopian mustard</name>
    <name type="synonym">Abyssinian cabbage</name>
    <dbReference type="NCBI Taxonomy" id="52824"/>
    <lineage>
        <taxon>Eukaryota</taxon>
        <taxon>Viridiplantae</taxon>
        <taxon>Streptophyta</taxon>
        <taxon>Embryophyta</taxon>
        <taxon>Tracheophyta</taxon>
        <taxon>Spermatophyta</taxon>
        <taxon>Magnoliopsida</taxon>
        <taxon>eudicotyledons</taxon>
        <taxon>Gunneridae</taxon>
        <taxon>Pentapetalae</taxon>
        <taxon>rosids</taxon>
        <taxon>malvids</taxon>
        <taxon>Brassicales</taxon>
        <taxon>Brassicaceae</taxon>
        <taxon>Brassiceae</taxon>
        <taxon>Brassica</taxon>
    </lineage>
</organism>
<evidence type="ECO:0000313" key="3">
    <source>
        <dbReference type="Proteomes" id="UP000886595"/>
    </source>
</evidence>
<evidence type="ECO:0000256" key="1">
    <source>
        <dbReference type="SAM" id="MobiDB-lite"/>
    </source>
</evidence>
<feature type="compositionally biased region" description="Polar residues" evidence="1">
    <location>
        <begin position="40"/>
        <end position="54"/>
    </location>
</feature>
<sequence>MNTATQKSSFRKLLTVGLFKARQIHHQIPSKEPPRDVPRPQSSSSRISVDSETLTTVNRRVSALMADLRVSRHPQTTSVDRNTRHQSIGEIVEVFTSETHPICVDEKEEPPKSTGARLDHLVEKGLEGESTTTTYETAR</sequence>
<gene>
    <name evidence="2" type="ORF">Bca52824_046570</name>
</gene>
<evidence type="ECO:0000313" key="2">
    <source>
        <dbReference type="EMBL" id="KAG2286966.1"/>
    </source>
</evidence>
<proteinExistence type="predicted"/>
<reference evidence="2 3" key="1">
    <citation type="submission" date="2020-02" db="EMBL/GenBank/DDBJ databases">
        <authorList>
            <person name="Ma Q."/>
            <person name="Huang Y."/>
            <person name="Song X."/>
            <person name="Pei D."/>
        </authorList>
    </citation>
    <scope>NUCLEOTIDE SEQUENCE [LARGE SCALE GENOMIC DNA]</scope>
    <source>
        <strain evidence="2">Sxm20200214</strain>
        <tissue evidence="2">Leaf</tissue>
    </source>
</reference>
<dbReference type="OrthoDB" id="10389091at2759"/>
<dbReference type="Proteomes" id="UP000886595">
    <property type="component" value="Unassembled WGS sequence"/>
</dbReference>